<accession>A0ABT0HBT7</accession>
<dbReference type="Pfam" id="PF09527">
    <property type="entry name" value="ATPase_gene1"/>
    <property type="match status" value="1"/>
</dbReference>
<evidence type="ECO:0008006" key="4">
    <source>
        <dbReference type="Google" id="ProtNLM"/>
    </source>
</evidence>
<dbReference type="Proteomes" id="UP001203687">
    <property type="component" value="Unassembled WGS sequence"/>
</dbReference>
<comment type="caution">
    <text evidence="2">The sequence shown here is derived from an EMBL/GenBank/DDBJ whole genome shotgun (WGS) entry which is preliminary data.</text>
</comment>
<keyword evidence="1" id="KW-1133">Transmembrane helix</keyword>
<keyword evidence="1" id="KW-0472">Membrane</keyword>
<name>A0ABT0HBT7_9FLAO</name>
<dbReference type="InterPro" id="IPR032820">
    <property type="entry name" value="ATPase_put"/>
</dbReference>
<keyword evidence="1" id="KW-0812">Transmembrane</keyword>
<gene>
    <name evidence="2" type="ORF">MUY34_14365</name>
</gene>
<evidence type="ECO:0000256" key="1">
    <source>
        <dbReference type="SAM" id="Phobius"/>
    </source>
</evidence>
<reference evidence="2" key="1">
    <citation type="submission" date="2022-04" db="EMBL/GenBank/DDBJ databases">
        <authorList>
            <person name="Ren T."/>
        </authorList>
    </citation>
    <scope>NUCLEOTIDE SEQUENCE</scope>
    <source>
        <strain evidence="2">F63249</strain>
    </source>
</reference>
<protein>
    <recommendedName>
        <fullName evidence="4">F0F1-ATPase subunit (Ca2+/Mg2+ transporter)</fullName>
    </recommendedName>
</protein>
<keyword evidence="3" id="KW-1185">Reference proteome</keyword>
<evidence type="ECO:0000313" key="3">
    <source>
        <dbReference type="Proteomes" id="UP001203687"/>
    </source>
</evidence>
<evidence type="ECO:0000313" key="2">
    <source>
        <dbReference type="EMBL" id="MCK8481813.1"/>
    </source>
</evidence>
<dbReference type="EMBL" id="JALPQF010000015">
    <property type="protein sequence ID" value="MCK8481813.1"/>
    <property type="molecule type" value="Genomic_DNA"/>
</dbReference>
<proteinExistence type="predicted"/>
<sequence length="42" mass="4902">MLGKWLDRTYNDGDKLYIIFCTLFGVAASLFIVVKQLNRIHK</sequence>
<feature type="transmembrane region" description="Helical" evidence="1">
    <location>
        <begin position="16"/>
        <end position="34"/>
    </location>
</feature>
<organism evidence="2 3">
    <name type="scientific">Psychroserpens algicola</name>
    <dbReference type="NCBI Taxonomy" id="1719034"/>
    <lineage>
        <taxon>Bacteria</taxon>
        <taxon>Pseudomonadati</taxon>
        <taxon>Bacteroidota</taxon>
        <taxon>Flavobacteriia</taxon>
        <taxon>Flavobacteriales</taxon>
        <taxon>Flavobacteriaceae</taxon>
        <taxon>Psychroserpens</taxon>
    </lineage>
</organism>